<protein>
    <submittedName>
        <fullName evidence="3">Uncharacterized protein</fullName>
    </submittedName>
</protein>
<dbReference type="PROSITE" id="PS51257">
    <property type="entry name" value="PROKAR_LIPOPROTEIN"/>
    <property type="match status" value="1"/>
</dbReference>
<keyword evidence="4" id="KW-1185">Reference proteome</keyword>
<accession>A0A4R6U8Y2</accession>
<evidence type="ECO:0000256" key="1">
    <source>
        <dbReference type="SAM" id="MobiDB-lite"/>
    </source>
</evidence>
<evidence type="ECO:0000313" key="4">
    <source>
        <dbReference type="Proteomes" id="UP000295632"/>
    </source>
</evidence>
<evidence type="ECO:0000313" key="3">
    <source>
        <dbReference type="EMBL" id="TDQ42212.1"/>
    </source>
</evidence>
<keyword evidence="2" id="KW-0732">Signal</keyword>
<feature type="region of interest" description="Disordered" evidence="1">
    <location>
        <begin position="26"/>
        <end position="81"/>
    </location>
</feature>
<reference evidence="3 4" key="1">
    <citation type="submission" date="2019-03" db="EMBL/GenBank/DDBJ databases">
        <title>Genomic Encyclopedia of Type Strains, Phase IV (KMG-IV): sequencing the most valuable type-strain genomes for metagenomic binning, comparative biology and taxonomic classification.</title>
        <authorList>
            <person name="Goeker M."/>
        </authorList>
    </citation>
    <scope>NUCLEOTIDE SEQUENCE [LARGE SCALE GENOMIC DNA]</scope>
    <source>
        <strain evidence="3 4">DSM 28697</strain>
    </source>
</reference>
<feature type="compositionally biased region" description="Acidic residues" evidence="1">
    <location>
        <begin position="53"/>
        <end position="71"/>
    </location>
</feature>
<dbReference type="Proteomes" id="UP000295632">
    <property type="component" value="Unassembled WGS sequence"/>
</dbReference>
<comment type="caution">
    <text evidence="3">The sequence shown here is derived from an EMBL/GenBank/DDBJ whole genome shotgun (WGS) entry which is preliminary data.</text>
</comment>
<feature type="signal peptide" evidence="2">
    <location>
        <begin position="1"/>
        <end position="25"/>
    </location>
</feature>
<dbReference type="AlphaFoldDB" id="A0A4R6U8Y2"/>
<evidence type="ECO:0000256" key="2">
    <source>
        <dbReference type="SAM" id="SignalP"/>
    </source>
</evidence>
<gene>
    <name evidence="3" type="ORF">EV213_102243</name>
</gene>
<proteinExistence type="predicted"/>
<sequence length="81" mass="8506">MTISKMNWKSIAVGTTLFAILVLSACSGGGEDSPEEEPVMDTGTTEDASTEVNETDEEDMNDNEAPDSDSADAEKGSDDLS</sequence>
<dbReference type="EMBL" id="SNYJ01000002">
    <property type="protein sequence ID" value="TDQ42212.1"/>
    <property type="molecule type" value="Genomic_DNA"/>
</dbReference>
<dbReference type="RefSeq" id="WP_133579100.1">
    <property type="nucleotide sequence ID" value="NZ_SNYJ01000002.1"/>
</dbReference>
<feature type="compositionally biased region" description="Basic and acidic residues" evidence="1">
    <location>
        <begin position="72"/>
        <end position="81"/>
    </location>
</feature>
<organism evidence="3 4">
    <name type="scientific">Aureibacillus halotolerans</name>
    <dbReference type="NCBI Taxonomy" id="1508390"/>
    <lineage>
        <taxon>Bacteria</taxon>
        <taxon>Bacillati</taxon>
        <taxon>Bacillota</taxon>
        <taxon>Bacilli</taxon>
        <taxon>Bacillales</taxon>
        <taxon>Bacillaceae</taxon>
        <taxon>Aureibacillus</taxon>
    </lineage>
</organism>
<feature type="chain" id="PRO_5038580604" evidence="2">
    <location>
        <begin position="26"/>
        <end position="81"/>
    </location>
</feature>
<name>A0A4R6U8Y2_9BACI</name>